<evidence type="ECO:0000313" key="7">
    <source>
        <dbReference type="EMBL" id="ACK54342.1"/>
    </source>
</evidence>
<evidence type="ECO:0000313" key="10">
    <source>
        <dbReference type="Proteomes" id="UP000321192"/>
    </source>
</evidence>
<dbReference type="Pfam" id="PF00708">
    <property type="entry name" value="Acylphosphatase"/>
    <property type="match status" value="1"/>
</dbReference>
<evidence type="ECO:0000313" key="9">
    <source>
        <dbReference type="Proteomes" id="UP000002186"/>
    </source>
</evidence>
<feature type="domain" description="Acylphosphatase-like" evidence="6">
    <location>
        <begin position="20"/>
        <end position="106"/>
    </location>
</feature>
<dbReference type="KEGG" id="tmz:Tmz1t_1584"/>
<keyword evidence="4" id="KW-0378">Hydrolase</keyword>
<dbReference type="OrthoDB" id="5295388at2"/>
<evidence type="ECO:0000256" key="5">
    <source>
        <dbReference type="RuleBase" id="RU004168"/>
    </source>
</evidence>
<dbReference type="SUPFAM" id="SSF54975">
    <property type="entry name" value="Acylphosphatase/BLUF domain-like"/>
    <property type="match status" value="1"/>
</dbReference>
<dbReference type="InterPro" id="IPR017968">
    <property type="entry name" value="Acylphosphatase_CS"/>
</dbReference>
<dbReference type="AlphaFoldDB" id="C4ZPE6"/>
<dbReference type="EC" id="3.6.1.7" evidence="2 4"/>
<dbReference type="RefSeq" id="WP_004312334.1">
    <property type="nucleotide sequence ID" value="NZ_JAKLLK010000063.1"/>
</dbReference>
<organism evidence="7 9">
    <name type="scientific">Thauera aminoaromatica</name>
    <dbReference type="NCBI Taxonomy" id="164330"/>
    <lineage>
        <taxon>Bacteria</taxon>
        <taxon>Pseudomonadati</taxon>
        <taxon>Pseudomonadota</taxon>
        <taxon>Betaproteobacteria</taxon>
        <taxon>Rhodocyclales</taxon>
        <taxon>Zoogloeaceae</taxon>
        <taxon>Thauera</taxon>
    </lineage>
</organism>
<evidence type="ECO:0000259" key="6">
    <source>
        <dbReference type="PROSITE" id="PS51160"/>
    </source>
</evidence>
<evidence type="ECO:0000256" key="3">
    <source>
        <dbReference type="ARBA" id="ARBA00047645"/>
    </source>
</evidence>
<sequence length="108" mass="11687">MPDGKSPLPAASAPAADAIARRLRIHGRVQGVWYRGSATAEAARLGLSGWVRNRSDGTVEALAIGPLVKVETFVAWAHRGPENARVSRVEVFEAELERLTGFEQRPTV</sequence>
<feature type="active site" evidence="4">
    <location>
        <position position="35"/>
    </location>
</feature>
<dbReference type="InterPro" id="IPR001792">
    <property type="entry name" value="Acylphosphatase-like_dom"/>
</dbReference>
<name>C4ZPE6_THASP</name>
<dbReference type="GO" id="GO:0003998">
    <property type="term" value="F:acylphosphatase activity"/>
    <property type="evidence" value="ECO:0007669"/>
    <property type="project" value="UniProtKB-EC"/>
</dbReference>
<dbReference type="PRINTS" id="PR00112">
    <property type="entry name" value="ACYLPHPHTASE"/>
</dbReference>
<dbReference type="Gene3D" id="3.30.70.100">
    <property type="match status" value="1"/>
</dbReference>
<dbReference type="InterPro" id="IPR020456">
    <property type="entry name" value="Acylphosphatase"/>
</dbReference>
<dbReference type="InterPro" id="IPR036046">
    <property type="entry name" value="Acylphosphatase-like_dom_sf"/>
</dbReference>
<dbReference type="PANTHER" id="PTHR47268:SF4">
    <property type="entry name" value="ACYLPHOSPHATASE"/>
    <property type="match status" value="1"/>
</dbReference>
<reference evidence="8 10" key="3">
    <citation type="submission" date="2018-09" db="EMBL/GenBank/DDBJ databases">
        <title>Metagenome Assembled Genomes from an Advanced Water Purification Facility.</title>
        <authorList>
            <person name="Stamps B.W."/>
            <person name="Spear J.R."/>
        </authorList>
    </citation>
    <scope>NUCLEOTIDE SEQUENCE [LARGE SCALE GENOMIC DNA]</scope>
    <source>
        <strain evidence="8">Bin_27_1</strain>
    </source>
</reference>
<proteinExistence type="inferred from homology"/>
<evidence type="ECO:0000256" key="4">
    <source>
        <dbReference type="PROSITE-ProRule" id="PRU00520"/>
    </source>
</evidence>
<dbReference type="Proteomes" id="UP000002186">
    <property type="component" value="Chromosome"/>
</dbReference>
<protein>
    <recommendedName>
        <fullName evidence="2 4">acylphosphatase</fullName>
        <ecNumber evidence="2 4">3.6.1.7</ecNumber>
    </recommendedName>
</protein>
<dbReference type="HOGENOM" id="CLU_141932_3_2_4"/>
<dbReference type="PANTHER" id="PTHR47268">
    <property type="entry name" value="ACYLPHOSPHATASE"/>
    <property type="match status" value="1"/>
</dbReference>
<feature type="active site" evidence="4">
    <location>
        <position position="53"/>
    </location>
</feature>
<reference evidence="7 9" key="2">
    <citation type="journal article" date="2012" name="Stand. Genomic Sci.">
        <title>Complete genome sequence of Thauera aminoaromatica strain MZ1T.</title>
        <authorList>
            <person name="Jiang K."/>
            <person name="Sanseverino J."/>
            <person name="Chauhan A."/>
            <person name="Lucas S."/>
            <person name="Copeland A."/>
            <person name="Lapidus A."/>
            <person name="Del Rio T.G."/>
            <person name="Dalin E."/>
            <person name="Tice H."/>
            <person name="Bruce D."/>
            <person name="Goodwin L."/>
            <person name="Pitluck S."/>
            <person name="Sims D."/>
            <person name="Brettin T."/>
            <person name="Detter J.C."/>
            <person name="Han C."/>
            <person name="Chang Y.J."/>
            <person name="Larimer F."/>
            <person name="Land M."/>
            <person name="Hauser L."/>
            <person name="Kyrpides N.C."/>
            <person name="Mikhailova N."/>
            <person name="Moser S."/>
            <person name="Jegier P."/>
            <person name="Close D."/>
            <person name="Debruyn J.M."/>
            <person name="Wang Y."/>
            <person name="Layton A.C."/>
            <person name="Allen M.S."/>
            <person name="Sayler G.S."/>
        </authorList>
    </citation>
    <scope>NUCLEOTIDE SEQUENCE [LARGE SCALE GENOMIC DNA]</scope>
    <source>
        <strain evidence="7 9">MZ1T</strain>
    </source>
</reference>
<accession>A0A5C7S822</accession>
<dbReference type="eggNOG" id="COG1254">
    <property type="taxonomic scope" value="Bacteria"/>
</dbReference>
<dbReference type="EMBL" id="CP001281">
    <property type="protein sequence ID" value="ACK54342.1"/>
    <property type="molecule type" value="Genomic_DNA"/>
</dbReference>
<keyword evidence="9" id="KW-1185">Reference proteome</keyword>
<dbReference type="STRING" id="85643.Tmz1t_1584"/>
<reference evidence="9" key="1">
    <citation type="submission" date="2009-05" db="EMBL/GenBank/DDBJ databases">
        <title>Complete sequence of chromosome of Thauera sp. MZ1T.</title>
        <authorList>
            <consortium name="US DOE Joint Genome Institute"/>
            <person name="Lucas S."/>
            <person name="Copeland A."/>
            <person name="Lapidus A."/>
            <person name="Glavina del Rio T."/>
            <person name="Dalin E."/>
            <person name="Tice H."/>
            <person name="Bruce D."/>
            <person name="Goodwin L."/>
            <person name="Pitluck S."/>
            <person name="Sims D."/>
            <person name="Brettin T."/>
            <person name="Detter J.C."/>
            <person name="Han C."/>
            <person name="Larimer F."/>
            <person name="Land M."/>
            <person name="Hauser L."/>
            <person name="Kyrpides N."/>
            <person name="Mikhailova N."/>
            <person name="Sayler G.S."/>
        </authorList>
    </citation>
    <scope>NUCLEOTIDE SEQUENCE [LARGE SCALE GENOMIC DNA]</scope>
    <source>
        <strain evidence="9">MZ1T</strain>
    </source>
</reference>
<comment type="similarity">
    <text evidence="1 5">Belongs to the acylphosphatase family.</text>
</comment>
<dbReference type="PROSITE" id="PS00151">
    <property type="entry name" value="ACYLPHOSPHATASE_2"/>
    <property type="match status" value="1"/>
</dbReference>
<dbReference type="PROSITE" id="PS51160">
    <property type="entry name" value="ACYLPHOSPHATASE_3"/>
    <property type="match status" value="1"/>
</dbReference>
<accession>C4ZPE6</accession>
<dbReference type="EMBL" id="SSFD01000361">
    <property type="protein sequence ID" value="TXH79166.1"/>
    <property type="molecule type" value="Genomic_DNA"/>
</dbReference>
<comment type="catalytic activity">
    <reaction evidence="3 4">
        <text>an acyl phosphate + H2O = a carboxylate + phosphate + H(+)</text>
        <dbReference type="Rhea" id="RHEA:14965"/>
        <dbReference type="ChEBI" id="CHEBI:15377"/>
        <dbReference type="ChEBI" id="CHEBI:15378"/>
        <dbReference type="ChEBI" id="CHEBI:29067"/>
        <dbReference type="ChEBI" id="CHEBI:43474"/>
        <dbReference type="ChEBI" id="CHEBI:59918"/>
        <dbReference type="EC" id="3.6.1.7"/>
    </reaction>
</comment>
<gene>
    <name evidence="7" type="ordered locus">Tmz1t_1584</name>
    <name evidence="8" type="ORF">E6Q80_21130</name>
</gene>
<evidence type="ECO:0000256" key="2">
    <source>
        <dbReference type="ARBA" id="ARBA00012150"/>
    </source>
</evidence>
<dbReference type="Proteomes" id="UP000321192">
    <property type="component" value="Unassembled WGS sequence"/>
</dbReference>
<evidence type="ECO:0000256" key="1">
    <source>
        <dbReference type="ARBA" id="ARBA00005614"/>
    </source>
</evidence>
<evidence type="ECO:0000313" key="8">
    <source>
        <dbReference type="EMBL" id="TXH79166.1"/>
    </source>
</evidence>